<protein>
    <submittedName>
        <fullName evidence="1">Uncharacterized protein</fullName>
    </submittedName>
</protein>
<name>A0A917KDQ8_9BACL</name>
<dbReference type="RefSeq" id="WP_188882140.1">
    <property type="nucleotide sequence ID" value="NZ_BMOY01000020.1"/>
</dbReference>
<evidence type="ECO:0000313" key="2">
    <source>
        <dbReference type="Proteomes" id="UP000637695"/>
    </source>
</evidence>
<reference evidence="1" key="1">
    <citation type="journal article" date="2014" name="Int. J. Syst. Evol. Microbiol.">
        <title>Complete genome sequence of Corynebacterium casei LMG S-19264T (=DSM 44701T), isolated from a smear-ripened cheese.</title>
        <authorList>
            <consortium name="US DOE Joint Genome Institute (JGI-PGF)"/>
            <person name="Walter F."/>
            <person name="Albersmeier A."/>
            <person name="Kalinowski J."/>
            <person name="Ruckert C."/>
        </authorList>
    </citation>
    <scope>NUCLEOTIDE SEQUENCE</scope>
    <source>
        <strain evidence="1">JCM 18487</strain>
    </source>
</reference>
<dbReference type="Proteomes" id="UP000637695">
    <property type="component" value="Unassembled WGS sequence"/>
</dbReference>
<proteinExistence type="predicted"/>
<sequence>MGEWTWLHVWFPLADVELMSGPIDAKTANVLVRAVRRLPEAEAQKLGLPEGEAWYEVRIAPHHVAPFRGGPWLGRFPESALRQPDTALFQFRERLAAAVEAAKRAQTQ</sequence>
<reference evidence="1" key="2">
    <citation type="submission" date="2020-09" db="EMBL/GenBank/DDBJ databases">
        <authorList>
            <person name="Sun Q."/>
            <person name="Ohkuma M."/>
        </authorList>
    </citation>
    <scope>NUCLEOTIDE SEQUENCE</scope>
    <source>
        <strain evidence="1">JCM 18487</strain>
    </source>
</reference>
<gene>
    <name evidence="1" type="ORF">GCM10010885_14820</name>
</gene>
<dbReference type="AlphaFoldDB" id="A0A917KDQ8"/>
<keyword evidence="2" id="KW-1185">Reference proteome</keyword>
<dbReference type="EMBL" id="BMOY01000020">
    <property type="protein sequence ID" value="GGJ06741.1"/>
    <property type="molecule type" value="Genomic_DNA"/>
</dbReference>
<organism evidence="1 2">
    <name type="scientific">Alicyclobacillus cellulosilyticus</name>
    <dbReference type="NCBI Taxonomy" id="1003997"/>
    <lineage>
        <taxon>Bacteria</taxon>
        <taxon>Bacillati</taxon>
        <taxon>Bacillota</taxon>
        <taxon>Bacilli</taxon>
        <taxon>Bacillales</taxon>
        <taxon>Alicyclobacillaceae</taxon>
        <taxon>Alicyclobacillus</taxon>
    </lineage>
</organism>
<evidence type="ECO:0000313" key="1">
    <source>
        <dbReference type="EMBL" id="GGJ06741.1"/>
    </source>
</evidence>
<comment type="caution">
    <text evidence="1">The sequence shown here is derived from an EMBL/GenBank/DDBJ whole genome shotgun (WGS) entry which is preliminary data.</text>
</comment>
<accession>A0A917KDQ8</accession>